<comment type="caution">
    <text evidence="4">The sequence shown here is derived from an EMBL/GenBank/DDBJ whole genome shotgun (WGS) entry which is preliminary data.</text>
</comment>
<accession>A0A2M7XBH1</accession>
<evidence type="ECO:0000256" key="1">
    <source>
        <dbReference type="ARBA" id="ARBA00023122"/>
    </source>
</evidence>
<sequence length="155" mass="17353">MKTFKASNYMRTPVATIGKGATLKEAVRIMIEHKTNGLVVVDADNRVAGILSSWDMIQHLVPDYLEEDQHLAAFEAAAKFKERVTELADDPIERFMTKQVHSIHPESTLMEAAATLSEFRIRQLPVVDDDGYLVGYLNRTDIKKAVAEILGIDPQ</sequence>
<dbReference type="InterPro" id="IPR046342">
    <property type="entry name" value="CBS_dom_sf"/>
</dbReference>
<evidence type="ECO:0000256" key="2">
    <source>
        <dbReference type="PROSITE-ProRule" id="PRU00703"/>
    </source>
</evidence>
<dbReference type="PANTHER" id="PTHR43080">
    <property type="entry name" value="CBS DOMAIN-CONTAINING PROTEIN CBSX3, MITOCHONDRIAL"/>
    <property type="match status" value="1"/>
</dbReference>
<evidence type="ECO:0000313" key="4">
    <source>
        <dbReference type="EMBL" id="PJA45248.1"/>
    </source>
</evidence>
<name>A0A2M7XBH1_9BACT</name>
<dbReference type="EMBL" id="PFWU01000045">
    <property type="protein sequence ID" value="PJA45248.1"/>
    <property type="molecule type" value="Genomic_DNA"/>
</dbReference>
<dbReference type="SUPFAM" id="SSF54631">
    <property type="entry name" value="CBS-domain pair"/>
    <property type="match status" value="1"/>
</dbReference>
<proteinExistence type="predicted"/>
<dbReference type="InterPro" id="IPR000644">
    <property type="entry name" value="CBS_dom"/>
</dbReference>
<dbReference type="AlphaFoldDB" id="A0A2M7XBH1"/>
<organism evidence="4 5">
    <name type="scientific">Candidatus Uhrbacteria bacterium CG_4_9_14_3_um_filter_50_9</name>
    <dbReference type="NCBI Taxonomy" id="1975035"/>
    <lineage>
        <taxon>Bacteria</taxon>
        <taxon>Candidatus Uhriibacteriota</taxon>
    </lineage>
</organism>
<dbReference type="PANTHER" id="PTHR43080:SF2">
    <property type="entry name" value="CBS DOMAIN-CONTAINING PROTEIN"/>
    <property type="match status" value="1"/>
</dbReference>
<evidence type="ECO:0000313" key="5">
    <source>
        <dbReference type="Proteomes" id="UP000229385"/>
    </source>
</evidence>
<evidence type="ECO:0000259" key="3">
    <source>
        <dbReference type="PROSITE" id="PS51371"/>
    </source>
</evidence>
<protein>
    <recommendedName>
        <fullName evidence="3">CBS domain-containing protein</fullName>
    </recommendedName>
</protein>
<gene>
    <name evidence="4" type="ORF">CO174_04045</name>
</gene>
<reference evidence="5" key="1">
    <citation type="submission" date="2017-09" db="EMBL/GenBank/DDBJ databases">
        <title>Depth-based differentiation of microbial function through sediment-hosted aquifers and enrichment of novel symbionts in the deep terrestrial subsurface.</title>
        <authorList>
            <person name="Probst A.J."/>
            <person name="Ladd B."/>
            <person name="Jarett J.K."/>
            <person name="Geller-Mcgrath D.E."/>
            <person name="Sieber C.M.K."/>
            <person name="Emerson J.B."/>
            <person name="Anantharaman K."/>
            <person name="Thomas B.C."/>
            <person name="Malmstrom R."/>
            <person name="Stieglmeier M."/>
            <person name="Klingl A."/>
            <person name="Woyke T."/>
            <person name="Ryan C.M."/>
            <person name="Banfield J.F."/>
        </authorList>
    </citation>
    <scope>NUCLEOTIDE SEQUENCE [LARGE SCALE GENOMIC DNA]</scope>
</reference>
<feature type="domain" description="CBS" evidence="3">
    <location>
        <begin position="96"/>
        <end position="154"/>
    </location>
</feature>
<feature type="domain" description="CBS" evidence="3">
    <location>
        <begin position="10"/>
        <end position="67"/>
    </location>
</feature>
<dbReference type="Pfam" id="PF00571">
    <property type="entry name" value="CBS"/>
    <property type="match status" value="2"/>
</dbReference>
<dbReference type="Proteomes" id="UP000229385">
    <property type="component" value="Unassembled WGS sequence"/>
</dbReference>
<dbReference type="SMART" id="SM00116">
    <property type="entry name" value="CBS"/>
    <property type="match status" value="2"/>
</dbReference>
<dbReference type="PROSITE" id="PS51371">
    <property type="entry name" value="CBS"/>
    <property type="match status" value="2"/>
</dbReference>
<dbReference type="InterPro" id="IPR051257">
    <property type="entry name" value="Diverse_CBS-Domain"/>
</dbReference>
<keyword evidence="1 2" id="KW-0129">CBS domain</keyword>
<dbReference type="Gene3D" id="3.10.580.10">
    <property type="entry name" value="CBS-domain"/>
    <property type="match status" value="1"/>
</dbReference>